<dbReference type="STRING" id="69.GLE_0488"/>
<dbReference type="EMBL" id="CP013140">
    <property type="protein sequence ID" value="ALN55846.1"/>
    <property type="molecule type" value="Genomic_DNA"/>
</dbReference>
<proteinExistence type="predicted"/>
<accession>A0A0S2DBE1</accession>
<dbReference type="KEGG" id="lez:GLE_0488"/>
<sequence>MRGESAHGRCSSEAVAGDETGRCPRVLRNDPSRRLCARSKAHHKVRVGEVAKAGRARRRGRAVTDARVRGAASSRCGNADAHA</sequence>
<organism evidence="2 3">
    <name type="scientific">Lysobacter enzymogenes</name>
    <dbReference type="NCBI Taxonomy" id="69"/>
    <lineage>
        <taxon>Bacteria</taxon>
        <taxon>Pseudomonadati</taxon>
        <taxon>Pseudomonadota</taxon>
        <taxon>Gammaproteobacteria</taxon>
        <taxon>Lysobacterales</taxon>
        <taxon>Lysobacteraceae</taxon>
        <taxon>Lysobacter</taxon>
    </lineage>
</organism>
<reference evidence="2 3" key="1">
    <citation type="submission" date="2015-11" db="EMBL/GenBank/DDBJ databases">
        <title>Genome sequences of Lysobacter enzymogenes strain C3 and Lysobacter antibioticus ATCC 29479.</title>
        <authorList>
            <person name="Kobayashi D.Y."/>
        </authorList>
    </citation>
    <scope>NUCLEOTIDE SEQUENCE [LARGE SCALE GENOMIC DNA]</scope>
    <source>
        <strain evidence="2 3">C3</strain>
    </source>
</reference>
<name>A0A0S2DBE1_LYSEN</name>
<evidence type="ECO:0000256" key="1">
    <source>
        <dbReference type="SAM" id="MobiDB-lite"/>
    </source>
</evidence>
<feature type="region of interest" description="Disordered" evidence="1">
    <location>
        <begin position="51"/>
        <end position="83"/>
    </location>
</feature>
<dbReference type="Proteomes" id="UP000061569">
    <property type="component" value="Chromosome"/>
</dbReference>
<feature type="region of interest" description="Disordered" evidence="1">
    <location>
        <begin position="1"/>
        <end position="27"/>
    </location>
</feature>
<evidence type="ECO:0000313" key="3">
    <source>
        <dbReference type="Proteomes" id="UP000061569"/>
    </source>
</evidence>
<dbReference type="AlphaFoldDB" id="A0A0S2DBE1"/>
<gene>
    <name evidence="2" type="ORF">GLE_0488</name>
</gene>
<evidence type="ECO:0000313" key="2">
    <source>
        <dbReference type="EMBL" id="ALN55846.1"/>
    </source>
</evidence>
<protein>
    <submittedName>
        <fullName evidence="2">Uncharacterized protein</fullName>
    </submittedName>
</protein>